<name>A0A0A8ZTV1_ARUDO</name>
<accession>A0A0A8ZTV1</accession>
<dbReference type="EMBL" id="GBRH01255674">
    <property type="protein sequence ID" value="JAD42221.1"/>
    <property type="molecule type" value="Transcribed_RNA"/>
</dbReference>
<sequence length="94" mass="10059">MYQVKNSTALKHKVFFLVTVSRQGSRAATDHPIGTSSLCHQKKESTSICLSISSAHMCSSLSIITSLRNALLLILRGSSRTLNSGALSLGNLLV</sequence>
<organism evidence="1">
    <name type="scientific">Arundo donax</name>
    <name type="common">Giant reed</name>
    <name type="synonym">Donax arundinaceus</name>
    <dbReference type="NCBI Taxonomy" id="35708"/>
    <lineage>
        <taxon>Eukaryota</taxon>
        <taxon>Viridiplantae</taxon>
        <taxon>Streptophyta</taxon>
        <taxon>Embryophyta</taxon>
        <taxon>Tracheophyta</taxon>
        <taxon>Spermatophyta</taxon>
        <taxon>Magnoliopsida</taxon>
        <taxon>Liliopsida</taxon>
        <taxon>Poales</taxon>
        <taxon>Poaceae</taxon>
        <taxon>PACMAD clade</taxon>
        <taxon>Arundinoideae</taxon>
        <taxon>Arundineae</taxon>
        <taxon>Arundo</taxon>
    </lineage>
</organism>
<dbReference type="AlphaFoldDB" id="A0A0A8ZTV1"/>
<evidence type="ECO:0000313" key="1">
    <source>
        <dbReference type="EMBL" id="JAD42221.1"/>
    </source>
</evidence>
<reference evidence="1" key="2">
    <citation type="journal article" date="2015" name="Data Brief">
        <title>Shoot transcriptome of the giant reed, Arundo donax.</title>
        <authorList>
            <person name="Barrero R.A."/>
            <person name="Guerrero F.D."/>
            <person name="Moolhuijzen P."/>
            <person name="Goolsby J.A."/>
            <person name="Tidwell J."/>
            <person name="Bellgard S.E."/>
            <person name="Bellgard M.I."/>
        </authorList>
    </citation>
    <scope>NUCLEOTIDE SEQUENCE</scope>
    <source>
        <tissue evidence="1">Shoot tissue taken approximately 20 cm above the soil surface</tissue>
    </source>
</reference>
<proteinExistence type="predicted"/>
<reference evidence="1" key="1">
    <citation type="submission" date="2014-09" db="EMBL/GenBank/DDBJ databases">
        <authorList>
            <person name="Magalhaes I.L.F."/>
            <person name="Oliveira U."/>
            <person name="Santos F.R."/>
            <person name="Vidigal T.H.D.A."/>
            <person name="Brescovit A.D."/>
            <person name="Santos A.J."/>
        </authorList>
    </citation>
    <scope>NUCLEOTIDE SEQUENCE</scope>
    <source>
        <tissue evidence="1">Shoot tissue taken approximately 20 cm above the soil surface</tissue>
    </source>
</reference>
<protein>
    <submittedName>
        <fullName evidence="1">Uncharacterized protein</fullName>
    </submittedName>
</protein>